<protein>
    <submittedName>
        <fullName evidence="7">Heteropolysaccharide repeat-containing protein</fullName>
    </submittedName>
    <submittedName>
        <fullName evidence="8">O-antigen/teichoic acid export membrane protein</fullName>
    </submittedName>
</protein>
<comment type="subcellular location">
    <subcellularLocation>
        <location evidence="1">Cell membrane</location>
        <topology evidence="1">Multi-pass membrane protein</topology>
    </subcellularLocation>
</comment>
<feature type="transmembrane region" description="Helical" evidence="6">
    <location>
        <begin position="121"/>
        <end position="139"/>
    </location>
</feature>
<evidence type="ECO:0000313" key="10">
    <source>
        <dbReference type="Proteomes" id="UP000658202"/>
    </source>
</evidence>
<evidence type="ECO:0000256" key="6">
    <source>
        <dbReference type="SAM" id="Phobius"/>
    </source>
</evidence>
<evidence type="ECO:0000256" key="3">
    <source>
        <dbReference type="ARBA" id="ARBA00022692"/>
    </source>
</evidence>
<organism evidence="8 9">
    <name type="scientific">Epilithonimonas arachidiradicis</name>
    <dbReference type="NCBI Taxonomy" id="1617282"/>
    <lineage>
        <taxon>Bacteria</taxon>
        <taxon>Pseudomonadati</taxon>
        <taxon>Bacteroidota</taxon>
        <taxon>Flavobacteriia</taxon>
        <taxon>Flavobacteriales</taxon>
        <taxon>Weeksellaceae</taxon>
        <taxon>Chryseobacterium group</taxon>
        <taxon>Epilithonimonas</taxon>
    </lineage>
</organism>
<dbReference type="Pfam" id="PF01943">
    <property type="entry name" value="Polysacc_synt"/>
    <property type="match status" value="1"/>
</dbReference>
<feature type="transmembrane region" description="Helical" evidence="6">
    <location>
        <begin position="262"/>
        <end position="283"/>
    </location>
</feature>
<feature type="transmembrane region" description="Helical" evidence="6">
    <location>
        <begin position="295"/>
        <end position="318"/>
    </location>
</feature>
<dbReference type="AlphaFoldDB" id="A0A420DBR7"/>
<feature type="transmembrane region" description="Helical" evidence="6">
    <location>
        <begin position="151"/>
        <end position="168"/>
    </location>
</feature>
<dbReference type="Proteomes" id="UP000658202">
    <property type="component" value="Unassembled WGS sequence"/>
</dbReference>
<sequence length="488" mass="56555">MDAHQIKKPSIKVNFALNFLRIFSAAIVGLLTMPYITRVLGAENLGKVEYVYTIINYFVLFSALGIPMYGIREVSKKRDNEKELFKLVFELYLILFITTILSYLLIFVLINVSFLSNYRELIIIMSSMVFLSNIGAEWYFQGIENQKFITIRYITVRFLVFILIFLFVNKTEDYQKYAFLVVMLSFGANLINFIFLIYKLLKQKINVKEINILQHLKPIFTVFIATVSINIYLQLDNFLIGILSGDKYVGYYSMANKLIRYAISFITVIGAVMLPRLSFLFLNDKIQYKEYLKKSLHLMMILSVPCTIYFFVFSQNIISFMGGVDFNSSIITMQILSPLCIIVSLAYFFGFLILYPQGLEKVYTKATLVSAIFSLIINFYIIKNFQHNGAAVVAVLSELIAIVFMFVYLKNNGLVYGLFDNNLLKILAANFIVFSVFYIFLFTKINFFNNLIVSSILFPIAYALLLFFLKEKHTKDIFDKIIFNKIKK</sequence>
<name>A0A420DBR7_9FLAO</name>
<evidence type="ECO:0000313" key="8">
    <source>
        <dbReference type="EMBL" id="RKE89006.1"/>
    </source>
</evidence>
<accession>A0A420DBR7</accession>
<evidence type="ECO:0000256" key="5">
    <source>
        <dbReference type="ARBA" id="ARBA00023136"/>
    </source>
</evidence>
<dbReference type="RefSeq" id="WP_120212812.1">
    <property type="nucleotide sequence ID" value="NZ_BMCW01000002.1"/>
</dbReference>
<feature type="transmembrane region" description="Helical" evidence="6">
    <location>
        <begin position="362"/>
        <end position="382"/>
    </location>
</feature>
<evidence type="ECO:0000256" key="2">
    <source>
        <dbReference type="ARBA" id="ARBA00022475"/>
    </source>
</evidence>
<dbReference type="CDD" id="cd13128">
    <property type="entry name" value="MATE_Wzx_like"/>
    <property type="match status" value="1"/>
</dbReference>
<reference evidence="10" key="3">
    <citation type="journal article" date="2019" name="Int. J. Syst. Evol. Microbiol.">
        <title>The Global Catalogue of Microorganisms (GCM) 10K type strain sequencing project: providing services to taxonomists for standard genome sequencing and annotation.</title>
        <authorList>
            <consortium name="The Broad Institute Genomics Platform"/>
            <consortium name="The Broad Institute Genome Sequencing Center for Infectious Disease"/>
            <person name="Wu L."/>
            <person name="Ma J."/>
        </authorList>
    </citation>
    <scope>NUCLEOTIDE SEQUENCE [LARGE SCALE GENOMIC DNA]</scope>
    <source>
        <strain evidence="10">CCM 8490</strain>
    </source>
</reference>
<evidence type="ECO:0000313" key="7">
    <source>
        <dbReference type="EMBL" id="GGG53310.1"/>
    </source>
</evidence>
<reference evidence="7" key="4">
    <citation type="submission" date="2024-05" db="EMBL/GenBank/DDBJ databases">
        <authorList>
            <person name="Sun Q."/>
            <person name="Sedlacek I."/>
        </authorList>
    </citation>
    <scope>NUCLEOTIDE SEQUENCE</scope>
    <source>
        <strain evidence="7">CCM 8490</strain>
    </source>
</reference>
<reference evidence="8 9" key="2">
    <citation type="submission" date="2018-09" db="EMBL/GenBank/DDBJ databases">
        <title>Genomic Encyclopedia of Archaeal and Bacterial Type Strains, Phase II (KMG-II): from individual species to whole genera.</title>
        <authorList>
            <person name="Goeker M."/>
        </authorList>
    </citation>
    <scope>NUCLEOTIDE SEQUENCE [LARGE SCALE GENOMIC DNA]</scope>
    <source>
        <strain evidence="8 9">DSM 27620</strain>
    </source>
</reference>
<keyword evidence="3 6" id="KW-0812">Transmembrane</keyword>
<feature type="transmembrane region" description="Helical" evidence="6">
    <location>
        <begin position="421"/>
        <end position="441"/>
    </location>
</feature>
<dbReference type="OrthoDB" id="9815702at2"/>
<evidence type="ECO:0000256" key="4">
    <source>
        <dbReference type="ARBA" id="ARBA00022989"/>
    </source>
</evidence>
<feature type="transmembrane region" description="Helical" evidence="6">
    <location>
        <begin position="50"/>
        <end position="71"/>
    </location>
</feature>
<keyword evidence="5 6" id="KW-0472">Membrane</keyword>
<proteinExistence type="predicted"/>
<keyword evidence="2" id="KW-1003">Cell membrane</keyword>
<keyword evidence="10" id="KW-1185">Reference proteome</keyword>
<dbReference type="PANTHER" id="PTHR30250">
    <property type="entry name" value="PST FAMILY PREDICTED COLANIC ACID TRANSPORTER"/>
    <property type="match status" value="1"/>
</dbReference>
<dbReference type="EMBL" id="RAQH01000002">
    <property type="protein sequence ID" value="RKE89006.1"/>
    <property type="molecule type" value="Genomic_DNA"/>
</dbReference>
<feature type="transmembrane region" description="Helical" evidence="6">
    <location>
        <begin position="330"/>
        <end position="355"/>
    </location>
</feature>
<feature type="transmembrane region" description="Helical" evidence="6">
    <location>
        <begin position="15"/>
        <end position="38"/>
    </location>
</feature>
<feature type="transmembrane region" description="Helical" evidence="6">
    <location>
        <begin position="388"/>
        <end position="409"/>
    </location>
</feature>
<dbReference type="Proteomes" id="UP000285906">
    <property type="component" value="Unassembled WGS sequence"/>
</dbReference>
<evidence type="ECO:0000313" key="9">
    <source>
        <dbReference type="Proteomes" id="UP000285906"/>
    </source>
</evidence>
<feature type="transmembrane region" description="Helical" evidence="6">
    <location>
        <begin position="174"/>
        <end position="198"/>
    </location>
</feature>
<evidence type="ECO:0000256" key="1">
    <source>
        <dbReference type="ARBA" id="ARBA00004651"/>
    </source>
</evidence>
<feature type="transmembrane region" description="Helical" evidence="6">
    <location>
        <begin position="219"/>
        <end position="242"/>
    </location>
</feature>
<dbReference type="InterPro" id="IPR050833">
    <property type="entry name" value="Poly_Biosynth_Transport"/>
</dbReference>
<feature type="transmembrane region" description="Helical" evidence="6">
    <location>
        <begin position="91"/>
        <end position="115"/>
    </location>
</feature>
<feature type="transmembrane region" description="Helical" evidence="6">
    <location>
        <begin position="447"/>
        <end position="469"/>
    </location>
</feature>
<dbReference type="GO" id="GO:0005886">
    <property type="term" value="C:plasma membrane"/>
    <property type="evidence" value="ECO:0007669"/>
    <property type="project" value="UniProtKB-SubCell"/>
</dbReference>
<reference evidence="7" key="1">
    <citation type="journal article" date="2014" name="Int. J. Syst. Evol. Microbiol.">
        <title>Complete genome of a new Firmicutes species belonging to the dominant human colonic microbiota ('Ruminococcus bicirculans') reveals two chromosomes and a selective capacity to utilize plant glucans.</title>
        <authorList>
            <consortium name="NISC Comparative Sequencing Program"/>
            <person name="Wegmann U."/>
            <person name="Louis P."/>
            <person name="Goesmann A."/>
            <person name="Henrissat B."/>
            <person name="Duncan S.H."/>
            <person name="Flint H.J."/>
        </authorList>
    </citation>
    <scope>NUCLEOTIDE SEQUENCE</scope>
    <source>
        <strain evidence="7">CCM 8490</strain>
    </source>
</reference>
<dbReference type="PANTHER" id="PTHR30250:SF11">
    <property type="entry name" value="O-ANTIGEN TRANSPORTER-RELATED"/>
    <property type="match status" value="1"/>
</dbReference>
<keyword evidence="4 6" id="KW-1133">Transmembrane helix</keyword>
<dbReference type="EMBL" id="BMCW01000002">
    <property type="protein sequence ID" value="GGG53310.1"/>
    <property type="molecule type" value="Genomic_DNA"/>
</dbReference>
<gene>
    <name evidence="8" type="ORF">BXY58_1140</name>
    <name evidence="7" type="ORF">GCM10007332_13720</name>
</gene>
<comment type="caution">
    <text evidence="8">The sequence shown here is derived from an EMBL/GenBank/DDBJ whole genome shotgun (WGS) entry which is preliminary data.</text>
</comment>
<dbReference type="InterPro" id="IPR002797">
    <property type="entry name" value="Polysacc_synth"/>
</dbReference>